<evidence type="ECO:0000313" key="5">
    <source>
        <dbReference type="Proteomes" id="UP000887013"/>
    </source>
</evidence>
<evidence type="ECO:0000313" key="1">
    <source>
        <dbReference type="EMBL" id="GFT50454.1"/>
    </source>
</evidence>
<evidence type="ECO:0000313" key="4">
    <source>
        <dbReference type="EMBL" id="GFU32075.1"/>
    </source>
</evidence>
<evidence type="ECO:0000313" key="2">
    <source>
        <dbReference type="EMBL" id="GFT93840.1"/>
    </source>
</evidence>
<protein>
    <submittedName>
        <fullName evidence="4">Uncharacterized protein</fullName>
    </submittedName>
</protein>
<gene>
    <name evidence="1" type="ORF">NPIL_233621</name>
    <name evidence="3" type="ORF">NPIL_435431</name>
    <name evidence="2" type="ORF">NPIL_580241</name>
    <name evidence="4" type="ORF">NPIL_686271</name>
</gene>
<dbReference type="Proteomes" id="UP000887013">
    <property type="component" value="Unassembled WGS sequence"/>
</dbReference>
<reference evidence="4" key="1">
    <citation type="submission" date="2020-08" db="EMBL/GenBank/DDBJ databases">
        <title>Multicomponent nature underlies the extraordinary mechanical properties of spider dragline silk.</title>
        <authorList>
            <person name="Kono N."/>
            <person name="Nakamura H."/>
            <person name="Mori M."/>
            <person name="Yoshida Y."/>
            <person name="Ohtoshi R."/>
            <person name="Malay A.D."/>
            <person name="Moran D.A.P."/>
            <person name="Tomita M."/>
            <person name="Numata K."/>
            <person name="Arakawa K."/>
        </authorList>
    </citation>
    <scope>NUCLEOTIDE SEQUENCE</scope>
</reference>
<dbReference type="AlphaFoldDB" id="A0A8X6QLV8"/>
<dbReference type="EMBL" id="BMAW01016711">
    <property type="protein sequence ID" value="GFT50454.1"/>
    <property type="molecule type" value="Genomic_DNA"/>
</dbReference>
<proteinExistence type="predicted"/>
<organism evidence="4 5">
    <name type="scientific">Nephila pilipes</name>
    <name type="common">Giant wood spider</name>
    <name type="synonym">Nephila maculata</name>
    <dbReference type="NCBI Taxonomy" id="299642"/>
    <lineage>
        <taxon>Eukaryota</taxon>
        <taxon>Metazoa</taxon>
        <taxon>Ecdysozoa</taxon>
        <taxon>Arthropoda</taxon>
        <taxon>Chelicerata</taxon>
        <taxon>Arachnida</taxon>
        <taxon>Araneae</taxon>
        <taxon>Araneomorphae</taxon>
        <taxon>Entelegynae</taxon>
        <taxon>Araneoidea</taxon>
        <taxon>Nephilidae</taxon>
        <taxon>Nephila</taxon>
    </lineage>
</organism>
<keyword evidence="5" id="KW-1185">Reference proteome</keyword>
<accession>A0A8X6QLV8</accession>
<sequence length="84" mass="9271">MALFFVLESKKSATISPGDSGESKRAVSRTLLASLDLWASKWVPERAFFLGGTSRKEVSVPTIFCYFPAGFYDLRDANRTASCL</sequence>
<evidence type="ECO:0000313" key="3">
    <source>
        <dbReference type="EMBL" id="GFU30850.1"/>
    </source>
</evidence>
<comment type="caution">
    <text evidence="4">The sequence shown here is derived from an EMBL/GenBank/DDBJ whole genome shotgun (WGS) entry which is preliminary data.</text>
</comment>
<dbReference type="EMBL" id="BMAW01074831">
    <property type="protein sequence ID" value="GFT93840.1"/>
    <property type="molecule type" value="Genomic_DNA"/>
</dbReference>
<name>A0A8X6QLV8_NEPPI</name>
<dbReference type="EMBL" id="BMAW01129821">
    <property type="protein sequence ID" value="GFU32075.1"/>
    <property type="molecule type" value="Genomic_DNA"/>
</dbReference>
<dbReference type="EMBL" id="BMAW01129540">
    <property type="protein sequence ID" value="GFU30850.1"/>
    <property type="molecule type" value="Genomic_DNA"/>
</dbReference>